<dbReference type="InterPro" id="IPR006045">
    <property type="entry name" value="Cupin_1"/>
</dbReference>
<proteinExistence type="predicted"/>
<evidence type="ECO:0000313" key="3">
    <source>
        <dbReference type="EMBL" id="KAK5063416.1"/>
    </source>
</evidence>
<accession>A0ABR0JFA4</accession>
<dbReference type="PANTHER" id="PTHR36448">
    <property type="entry name" value="BLR7373 PROTEIN"/>
    <property type="match status" value="1"/>
</dbReference>
<keyword evidence="4" id="KW-1185">Reference proteome</keyword>
<feature type="compositionally biased region" description="Polar residues" evidence="1">
    <location>
        <begin position="218"/>
        <end position="227"/>
    </location>
</feature>
<dbReference type="InterPro" id="IPR011051">
    <property type="entry name" value="RmlC_Cupin_sf"/>
</dbReference>
<dbReference type="Proteomes" id="UP001345691">
    <property type="component" value="Unassembled WGS sequence"/>
</dbReference>
<dbReference type="SUPFAM" id="SSF51182">
    <property type="entry name" value="RmlC-like cupins"/>
    <property type="match status" value="1"/>
</dbReference>
<feature type="domain" description="Cupin type-1" evidence="2">
    <location>
        <begin position="60"/>
        <end position="144"/>
    </location>
</feature>
<evidence type="ECO:0000256" key="1">
    <source>
        <dbReference type="SAM" id="MobiDB-lite"/>
    </source>
</evidence>
<evidence type="ECO:0000313" key="4">
    <source>
        <dbReference type="Proteomes" id="UP001345691"/>
    </source>
</evidence>
<reference evidence="3 4" key="1">
    <citation type="submission" date="2023-08" db="EMBL/GenBank/DDBJ databases">
        <title>Black Yeasts Isolated from many extreme environments.</title>
        <authorList>
            <person name="Coleine C."/>
            <person name="Stajich J.E."/>
            <person name="Selbmann L."/>
        </authorList>
    </citation>
    <scope>NUCLEOTIDE SEQUENCE [LARGE SCALE GENOMIC DNA]</scope>
    <source>
        <strain evidence="3 4">CCFEE 6328</strain>
    </source>
</reference>
<dbReference type="Gene3D" id="2.60.120.10">
    <property type="entry name" value="Jelly Rolls"/>
    <property type="match status" value="1"/>
</dbReference>
<comment type="caution">
    <text evidence="3">The sequence shown here is derived from an EMBL/GenBank/DDBJ whole genome shotgun (WGS) entry which is preliminary data.</text>
</comment>
<dbReference type="Pfam" id="PF00190">
    <property type="entry name" value="Cupin_1"/>
    <property type="match status" value="1"/>
</dbReference>
<name>A0ABR0JFA4_9EURO</name>
<dbReference type="InterPro" id="IPR047121">
    <property type="entry name" value="YjiB-like"/>
</dbReference>
<dbReference type="InterPro" id="IPR014710">
    <property type="entry name" value="RmlC-like_jellyroll"/>
</dbReference>
<dbReference type="EMBL" id="JAVRRF010000007">
    <property type="protein sequence ID" value="KAK5063416.1"/>
    <property type="molecule type" value="Genomic_DNA"/>
</dbReference>
<protein>
    <recommendedName>
        <fullName evidence="2">Cupin type-1 domain-containing protein</fullName>
    </recommendedName>
</protein>
<dbReference type="CDD" id="cd02219">
    <property type="entry name" value="cupin_YjlB-like"/>
    <property type="match status" value="1"/>
</dbReference>
<organism evidence="3 4">
    <name type="scientific">Exophiala sideris</name>
    <dbReference type="NCBI Taxonomy" id="1016849"/>
    <lineage>
        <taxon>Eukaryota</taxon>
        <taxon>Fungi</taxon>
        <taxon>Dikarya</taxon>
        <taxon>Ascomycota</taxon>
        <taxon>Pezizomycotina</taxon>
        <taxon>Eurotiomycetes</taxon>
        <taxon>Chaetothyriomycetidae</taxon>
        <taxon>Chaetothyriales</taxon>
        <taxon>Herpotrichiellaceae</taxon>
        <taxon>Exophiala</taxon>
    </lineage>
</organism>
<sequence length="227" mass="25134">MEVTKYHLPATALMPNSPYPLLHYRGLQTEGKATDFYDLFRQNGWRIQWIYRYGETQRSHYHSGAHECMAVLSGTATIRFGVADTSLDMEDNTHGSAREDGGVEIEARAGDVFILPAGTAHKTYNTQPKAEFTLLSPGDGHHIASDDARAALEKVELSGFTMIGAYPEGSSFWDSLRGGEKDADEFKTVWSVPKPEKDPVLGDSKNGLVGQWSDLQEGKSQPLRSRL</sequence>
<feature type="region of interest" description="Disordered" evidence="1">
    <location>
        <begin position="190"/>
        <end position="227"/>
    </location>
</feature>
<evidence type="ECO:0000259" key="2">
    <source>
        <dbReference type="Pfam" id="PF00190"/>
    </source>
</evidence>
<dbReference type="PANTHER" id="PTHR36448:SF3">
    <property type="entry name" value="CUPIN TYPE-2 DOMAIN-CONTAINING PROTEIN"/>
    <property type="match status" value="1"/>
</dbReference>
<gene>
    <name evidence="3" type="ORF">LTR69_004122</name>
</gene>